<reference evidence="1" key="1">
    <citation type="submission" date="2022-10" db="EMBL/GenBank/DDBJ databases">
        <authorList>
            <person name="Chen Y."/>
            <person name="Dougan E. K."/>
            <person name="Chan C."/>
            <person name="Rhodes N."/>
            <person name="Thang M."/>
        </authorList>
    </citation>
    <scope>NUCLEOTIDE SEQUENCE</scope>
</reference>
<name>A0A9P1C9H7_9DINO</name>
<protein>
    <submittedName>
        <fullName evidence="1">Uncharacterized protein</fullName>
    </submittedName>
</protein>
<evidence type="ECO:0000313" key="1">
    <source>
        <dbReference type="EMBL" id="CAI3987103.1"/>
    </source>
</evidence>
<dbReference type="EMBL" id="CAMXCT010001134">
    <property type="protein sequence ID" value="CAI3987103.1"/>
    <property type="molecule type" value="Genomic_DNA"/>
</dbReference>
<dbReference type="OrthoDB" id="411136at2759"/>
<accession>A0A9P1C9H7</accession>
<comment type="caution">
    <text evidence="1">The sequence shown here is derived from an EMBL/GenBank/DDBJ whole genome shotgun (WGS) entry which is preliminary data.</text>
</comment>
<proteinExistence type="predicted"/>
<evidence type="ECO:0000313" key="2">
    <source>
        <dbReference type="EMBL" id="CAL4774415.1"/>
    </source>
</evidence>
<sequence length="687" mass="76172">MSLPWVKEVQKLLADDALPINMKASKTMAELEKAGMVWSSKLKPNQVLVHPQNRSGQMCNPHDVLQKGLAISEVGWELAKVRSPVGVQIGSGAQRDAIFDANQRLHDQSGGIMAKPSGQETIASISASHTTAFLRCVENGCKLPDDTSIEQLLHQGDDLQTMISDGWLWTVVSAKVEEEVPAVLSVLQQAYNCDHSIAKAPNELEVALSIATFYRMQPEGQKDLKKAVAQAAASVPPCKAYIKSVGDFVANFAGGESFELLKYLDYIGKHFGGTTHFGEEFTNLLAHCDWKEPSTTFPFIRVALACCQITAPKHAIKDGFSRLVVKADWDKLKNKKMVPEVLKAEAIMHAGWNMATHAQLPLEKMALPFGKLQMRLALHLLQKKGREMVQYKDMAEIKEKFAKDIVNVTTNPEQSSQAAASSDDKSSVKALAEATDAKAIALQAHKHIKLGGHYTFKNETKIWLLTDVTDERVKLVHRPFFEPEERKEVLHKDLKILKEWTKQVPHLVGDAVRSKMLPCASPFMQEELAKARAQVALYEKFQEHLNCITVLWQRIGDVDVLVSNQNQIFAGSKINKGKLLLLPMGSLQVASADQVSKTQCIITSNDLVGQVYVVQPWRCDFPKGSGLFIPYWMVKEAAKPEDACLQKHSVKLGPLHIPACTNKKQIDKGVALLCEPSEDGTKKRKVK</sequence>
<reference evidence="2 3" key="2">
    <citation type="submission" date="2024-05" db="EMBL/GenBank/DDBJ databases">
        <authorList>
            <person name="Chen Y."/>
            <person name="Shah S."/>
            <person name="Dougan E. K."/>
            <person name="Thang M."/>
            <person name="Chan C."/>
        </authorList>
    </citation>
    <scope>NUCLEOTIDE SEQUENCE [LARGE SCALE GENOMIC DNA]</scope>
</reference>
<evidence type="ECO:0000313" key="3">
    <source>
        <dbReference type="Proteomes" id="UP001152797"/>
    </source>
</evidence>
<dbReference type="AlphaFoldDB" id="A0A9P1C9H7"/>
<dbReference type="EMBL" id="CAMXCT030001134">
    <property type="protein sequence ID" value="CAL4774415.1"/>
    <property type="molecule type" value="Genomic_DNA"/>
</dbReference>
<gene>
    <name evidence="1" type="ORF">C1SCF055_LOCUS14402</name>
</gene>
<dbReference type="EMBL" id="CAMXCT020001134">
    <property type="protein sequence ID" value="CAL1140478.1"/>
    <property type="molecule type" value="Genomic_DNA"/>
</dbReference>
<dbReference type="Proteomes" id="UP001152797">
    <property type="component" value="Unassembled WGS sequence"/>
</dbReference>
<organism evidence="1">
    <name type="scientific">Cladocopium goreaui</name>
    <dbReference type="NCBI Taxonomy" id="2562237"/>
    <lineage>
        <taxon>Eukaryota</taxon>
        <taxon>Sar</taxon>
        <taxon>Alveolata</taxon>
        <taxon>Dinophyceae</taxon>
        <taxon>Suessiales</taxon>
        <taxon>Symbiodiniaceae</taxon>
        <taxon>Cladocopium</taxon>
    </lineage>
</organism>
<keyword evidence="3" id="KW-1185">Reference proteome</keyword>